<name>A0A930Y8L9_9ACTN</name>
<dbReference type="Pfam" id="PF00482">
    <property type="entry name" value="T2SSF"/>
    <property type="match status" value="1"/>
</dbReference>
<dbReference type="PANTHER" id="PTHR35007:SF3">
    <property type="entry name" value="POSSIBLE CONSERVED ALANINE RICH MEMBRANE PROTEIN"/>
    <property type="match status" value="1"/>
</dbReference>
<dbReference type="Proteomes" id="UP000656804">
    <property type="component" value="Unassembled WGS sequence"/>
</dbReference>
<evidence type="ECO:0000256" key="4">
    <source>
        <dbReference type="ARBA" id="ARBA00022989"/>
    </source>
</evidence>
<sequence>MSALVVGAACSIVLRLLWWRPAPAIVGTSPPSSDGPLPVDSDVGWVRRYRAWWSASAVLAGLLLVGPPVGAVLGLAGAVVVWRLAGTEQAAATRREQAQAVADLPHVVALVGSVLATGAAVPSALLAVSDALPGPASARLRGAVARVQLGSDPAQVWRGLAADPALGPLGRSLERAGSSGAPVADVIARLADELGRRSRGRAEEEARRVGVRAAVPLGLCLLPSFILLGIVPVAAGLLSAVL</sequence>
<reference evidence="8" key="1">
    <citation type="submission" date="2020-11" db="EMBL/GenBank/DDBJ databases">
        <title>Nocardioides sp. CBS4Y-1, whole genome shotgun sequence.</title>
        <authorList>
            <person name="Tuo L."/>
        </authorList>
    </citation>
    <scope>NUCLEOTIDE SEQUENCE</scope>
    <source>
        <strain evidence="8">CBS4Y-1</strain>
    </source>
</reference>
<comment type="caution">
    <text evidence="8">The sequence shown here is derived from an EMBL/GenBank/DDBJ whole genome shotgun (WGS) entry which is preliminary data.</text>
</comment>
<feature type="domain" description="Type II secretion system protein GspF" evidence="7">
    <location>
        <begin position="110"/>
        <end position="228"/>
    </location>
</feature>
<evidence type="ECO:0000259" key="7">
    <source>
        <dbReference type="Pfam" id="PF00482"/>
    </source>
</evidence>
<evidence type="ECO:0000256" key="1">
    <source>
        <dbReference type="ARBA" id="ARBA00004651"/>
    </source>
</evidence>
<evidence type="ECO:0000313" key="9">
    <source>
        <dbReference type="Proteomes" id="UP000656804"/>
    </source>
</evidence>
<proteinExistence type="predicted"/>
<evidence type="ECO:0000256" key="2">
    <source>
        <dbReference type="ARBA" id="ARBA00022475"/>
    </source>
</evidence>
<evidence type="ECO:0000313" key="8">
    <source>
        <dbReference type="EMBL" id="MBF4163252.1"/>
    </source>
</evidence>
<keyword evidence="4 6" id="KW-1133">Transmembrane helix</keyword>
<accession>A0A930Y8L9</accession>
<dbReference type="PANTHER" id="PTHR35007">
    <property type="entry name" value="INTEGRAL MEMBRANE PROTEIN-RELATED"/>
    <property type="match status" value="1"/>
</dbReference>
<keyword evidence="3 6" id="KW-0812">Transmembrane</keyword>
<keyword evidence="2" id="KW-1003">Cell membrane</keyword>
<feature type="transmembrane region" description="Helical" evidence="6">
    <location>
        <begin position="217"/>
        <end position="241"/>
    </location>
</feature>
<organism evidence="8 9">
    <name type="scientific">Nocardioides acrostichi</name>
    <dbReference type="NCBI Taxonomy" id="2784339"/>
    <lineage>
        <taxon>Bacteria</taxon>
        <taxon>Bacillati</taxon>
        <taxon>Actinomycetota</taxon>
        <taxon>Actinomycetes</taxon>
        <taxon>Propionibacteriales</taxon>
        <taxon>Nocardioidaceae</taxon>
        <taxon>Nocardioides</taxon>
    </lineage>
</organism>
<dbReference type="EMBL" id="JADIVZ010000010">
    <property type="protein sequence ID" value="MBF4163252.1"/>
    <property type="molecule type" value="Genomic_DNA"/>
</dbReference>
<dbReference type="AlphaFoldDB" id="A0A930Y8L9"/>
<dbReference type="RefSeq" id="WP_194504508.1">
    <property type="nucleotide sequence ID" value="NZ_JADIVZ010000010.1"/>
</dbReference>
<dbReference type="GO" id="GO:0005886">
    <property type="term" value="C:plasma membrane"/>
    <property type="evidence" value="ECO:0007669"/>
    <property type="project" value="UniProtKB-SubCell"/>
</dbReference>
<evidence type="ECO:0000256" key="5">
    <source>
        <dbReference type="ARBA" id="ARBA00023136"/>
    </source>
</evidence>
<gene>
    <name evidence="8" type="ORF">ISG29_16290</name>
</gene>
<keyword evidence="5 6" id="KW-0472">Membrane</keyword>
<protein>
    <submittedName>
        <fullName evidence="8">Type II secretion system F family protein</fullName>
    </submittedName>
</protein>
<dbReference type="InterPro" id="IPR018076">
    <property type="entry name" value="T2SS_GspF_dom"/>
</dbReference>
<feature type="transmembrane region" description="Helical" evidence="6">
    <location>
        <begin position="52"/>
        <end position="85"/>
    </location>
</feature>
<evidence type="ECO:0000256" key="6">
    <source>
        <dbReference type="SAM" id="Phobius"/>
    </source>
</evidence>
<comment type="subcellular location">
    <subcellularLocation>
        <location evidence="1">Cell membrane</location>
        <topology evidence="1">Multi-pass membrane protein</topology>
    </subcellularLocation>
</comment>
<evidence type="ECO:0000256" key="3">
    <source>
        <dbReference type="ARBA" id="ARBA00022692"/>
    </source>
</evidence>
<keyword evidence="9" id="KW-1185">Reference proteome</keyword>